<keyword evidence="3" id="KW-0805">Transcription regulation</keyword>
<reference evidence="6 7" key="1">
    <citation type="submission" date="2021-05" db="EMBL/GenBank/DDBJ databases">
        <title>Complete genome of Nocardioides aquaticus KCTC 9944T isolated from meromictic and hypersaline Ekho Lake, Antarctica.</title>
        <authorList>
            <person name="Hwang K."/>
            <person name="Kim K.M."/>
            <person name="Choe H."/>
        </authorList>
    </citation>
    <scope>NUCLEOTIDE SEQUENCE [LARGE SCALE GENOMIC DNA]</scope>
    <source>
        <strain evidence="6 7">KCTC 9944</strain>
    </source>
</reference>
<dbReference type="EMBL" id="CP075371">
    <property type="protein sequence ID" value="QVT80698.1"/>
    <property type="molecule type" value="Genomic_DNA"/>
</dbReference>
<dbReference type="SMART" id="SM01012">
    <property type="entry name" value="ANTAR"/>
    <property type="match status" value="1"/>
</dbReference>
<dbReference type="Proteomes" id="UP000679307">
    <property type="component" value="Chromosome"/>
</dbReference>
<dbReference type="InterPro" id="IPR011006">
    <property type="entry name" value="CheY-like_superfamily"/>
</dbReference>
<dbReference type="InterPro" id="IPR012074">
    <property type="entry name" value="GAF_ANTAR"/>
</dbReference>
<dbReference type="InterPro" id="IPR036388">
    <property type="entry name" value="WH-like_DNA-bd_sf"/>
</dbReference>
<proteinExistence type="predicted"/>
<protein>
    <recommendedName>
        <fullName evidence="5">ANTAR domain-containing protein</fullName>
    </recommendedName>
</protein>
<dbReference type="SUPFAM" id="SSF52172">
    <property type="entry name" value="CheY-like"/>
    <property type="match status" value="1"/>
</dbReference>
<evidence type="ECO:0000259" key="5">
    <source>
        <dbReference type="PROSITE" id="PS50921"/>
    </source>
</evidence>
<dbReference type="PROSITE" id="PS50921">
    <property type="entry name" value="ANTAR"/>
    <property type="match status" value="1"/>
</dbReference>
<evidence type="ECO:0000256" key="1">
    <source>
        <dbReference type="ARBA" id="ARBA00022679"/>
    </source>
</evidence>
<organism evidence="6 7">
    <name type="scientific">Nocardioides aquaticus</name>
    <dbReference type="NCBI Taxonomy" id="160826"/>
    <lineage>
        <taxon>Bacteria</taxon>
        <taxon>Bacillati</taxon>
        <taxon>Actinomycetota</taxon>
        <taxon>Actinomycetes</taxon>
        <taxon>Propionibacteriales</taxon>
        <taxon>Nocardioidaceae</taxon>
        <taxon>Nocardioides</taxon>
    </lineage>
</organism>
<evidence type="ECO:0000256" key="2">
    <source>
        <dbReference type="ARBA" id="ARBA00022777"/>
    </source>
</evidence>
<evidence type="ECO:0000256" key="3">
    <source>
        <dbReference type="ARBA" id="ARBA00023015"/>
    </source>
</evidence>
<keyword evidence="2" id="KW-0418">Kinase</keyword>
<accession>A0ABX8EJJ5</accession>
<evidence type="ECO:0000256" key="4">
    <source>
        <dbReference type="ARBA" id="ARBA00023163"/>
    </source>
</evidence>
<keyword evidence="1" id="KW-0808">Transferase</keyword>
<name>A0ABX8EJJ5_9ACTN</name>
<evidence type="ECO:0000313" key="7">
    <source>
        <dbReference type="Proteomes" id="UP000679307"/>
    </source>
</evidence>
<dbReference type="PIRSF" id="PIRSF036625">
    <property type="entry name" value="GAF_ANTAR"/>
    <property type="match status" value="1"/>
</dbReference>
<gene>
    <name evidence="6" type="ORF">ENKNEFLB_03098</name>
</gene>
<dbReference type="Gene3D" id="1.10.10.10">
    <property type="entry name" value="Winged helix-like DNA-binding domain superfamily/Winged helix DNA-binding domain"/>
    <property type="match status" value="1"/>
</dbReference>
<dbReference type="SMART" id="SM00065">
    <property type="entry name" value="GAF"/>
    <property type="match status" value="1"/>
</dbReference>
<keyword evidence="7" id="KW-1185">Reference proteome</keyword>
<feature type="domain" description="ANTAR" evidence="5">
    <location>
        <begin position="167"/>
        <end position="228"/>
    </location>
</feature>
<keyword evidence="4" id="KW-0804">Transcription</keyword>
<evidence type="ECO:0000313" key="6">
    <source>
        <dbReference type="EMBL" id="QVT80698.1"/>
    </source>
</evidence>
<dbReference type="Pfam" id="PF03861">
    <property type="entry name" value="ANTAR"/>
    <property type="match status" value="1"/>
</dbReference>
<dbReference type="Gene3D" id="3.30.450.40">
    <property type="match status" value="1"/>
</dbReference>
<dbReference type="Pfam" id="PF13185">
    <property type="entry name" value="GAF_2"/>
    <property type="match status" value="1"/>
</dbReference>
<sequence>MIDLHRIPELFVDVADTLVDEFDLLDFLHRLTEHAATVSGASAVGLMMLDQDDVLRYMASTSESARMLELLQLQTEEGPCFDCSRTGEAVVNADLAAATDRWPTFARAALDAGFQSVHAFPMRLRDRSIGALNLLGGAHGTFEPADVRLVQALADVATIALLQERQLSRAGAVTEQLQGALNSRIVLEQAKGVLAQQMGSTPDAAFEVLRRRARAGHVRLTDLARSVVDEVERRGR</sequence>
<dbReference type="InterPro" id="IPR029016">
    <property type="entry name" value="GAF-like_dom_sf"/>
</dbReference>
<dbReference type="InterPro" id="IPR005561">
    <property type="entry name" value="ANTAR"/>
</dbReference>
<dbReference type="SUPFAM" id="SSF55781">
    <property type="entry name" value="GAF domain-like"/>
    <property type="match status" value="1"/>
</dbReference>
<dbReference type="InterPro" id="IPR003018">
    <property type="entry name" value="GAF"/>
</dbReference>
<dbReference type="RefSeq" id="WP_214056203.1">
    <property type="nucleotide sequence ID" value="NZ_BAAAHS010000007.1"/>
</dbReference>